<keyword evidence="8" id="KW-0282">Flagellum</keyword>
<keyword evidence="9" id="KW-1185">Reference proteome</keyword>
<keyword evidence="8" id="KW-0969">Cilium</keyword>
<evidence type="ECO:0000256" key="1">
    <source>
        <dbReference type="ARBA" id="ARBA00005322"/>
    </source>
</evidence>
<evidence type="ECO:0000256" key="4">
    <source>
        <dbReference type="ARBA" id="ARBA00022795"/>
    </source>
</evidence>
<keyword evidence="3" id="KW-0678">Repressor</keyword>
<name>A0A974NJM4_PERPY</name>
<dbReference type="Proteomes" id="UP000595254">
    <property type="component" value="Chromosome"/>
</dbReference>
<dbReference type="InterPro" id="IPR007412">
    <property type="entry name" value="FlgM"/>
</dbReference>
<dbReference type="SUPFAM" id="SSF101498">
    <property type="entry name" value="Anti-sigma factor FlgM"/>
    <property type="match status" value="1"/>
</dbReference>
<gene>
    <name evidence="8" type="primary">flgM</name>
    <name evidence="8" type="ORF">I6J18_16075</name>
</gene>
<evidence type="ECO:0000256" key="3">
    <source>
        <dbReference type="ARBA" id="ARBA00022491"/>
    </source>
</evidence>
<evidence type="ECO:0000259" key="7">
    <source>
        <dbReference type="Pfam" id="PF04316"/>
    </source>
</evidence>
<keyword evidence="5" id="KW-0805">Transcription regulation</keyword>
<dbReference type="InterPro" id="IPR031316">
    <property type="entry name" value="FlgM_C"/>
</dbReference>
<protein>
    <recommendedName>
        <fullName evidence="2">Negative regulator of flagellin synthesis</fullName>
    </recommendedName>
</protein>
<proteinExistence type="inferred from homology"/>
<keyword evidence="6" id="KW-0804">Transcription</keyword>
<dbReference type="NCBIfam" id="TIGR03824">
    <property type="entry name" value="FlgM_jcvi"/>
    <property type="match status" value="1"/>
</dbReference>
<feature type="domain" description="Anti-sigma-28 factor FlgM C-terminal" evidence="7">
    <location>
        <begin position="32"/>
        <end position="82"/>
    </location>
</feature>
<dbReference type="AlphaFoldDB" id="A0A974NJM4"/>
<keyword evidence="8" id="KW-0966">Cell projection</keyword>
<dbReference type="Pfam" id="PF04316">
    <property type="entry name" value="FlgM"/>
    <property type="match status" value="1"/>
</dbReference>
<dbReference type="GO" id="GO:0044781">
    <property type="term" value="P:bacterial-type flagellum organization"/>
    <property type="evidence" value="ECO:0007669"/>
    <property type="project" value="UniProtKB-KW"/>
</dbReference>
<organism evidence="8 9">
    <name type="scientific">Peribacillus psychrosaccharolyticus</name>
    <name type="common">Bacillus psychrosaccharolyticus</name>
    <dbReference type="NCBI Taxonomy" id="1407"/>
    <lineage>
        <taxon>Bacteria</taxon>
        <taxon>Bacillati</taxon>
        <taxon>Bacillota</taxon>
        <taxon>Bacilli</taxon>
        <taxon>Bacillales</taxon>
        <taxon>Bacillaceae</taxon>
        <taxon>Peribacillus</taxon>
    </lineage>
</organism>
<dbReference type="RefSeq" id="WP_040374521.1">
    <property type="nucleotide sequence ID" value="NZ_CP068053.1"/>
</dbReference>
<dbReference type="EMBL" id="CP068053">
    <property type="protein sequence ID" value="QQS99150.1"/>
    <property type="molecule type" value="Genomic_DNA"/>
</dbReference>
<dbReference type="InterPro" id="IPR035890">
    <property type="entry name" value="Anti-sigma-28_factor_FlgM_sf"/>
</dbReference>
<dbReference type="KEGG" id="ppsr:I6J18_16075"/>
<sequence>MKINPIGTSGVNPYNRQVNKVETIKTNALPKDKVEISASAKEMQQVSQISAQRQSKLDELKSQIENGTYKLNASDTAKSILDFYSNK</sequence>
<evidence type="ECO:0000313" key="8">
    <source>
        <dbReference type="EMBL" id="QQS99150.1"/>
    </source>
</evidence>
<keyword evidence="4" id="KW-1005">Bacterial flagellum biogenesis</keyword>
<dbReference type="GO" id="GO:0045892">
    <property type="term" value="P:negative regulation of DNA-templated transcription"/>
    <property type="evidence" value="ECO:0007669"/>
    <property type="project" value="InterPro"/>
</dbReference>
<evidence type="ECO:0000256" key="2">
    <source>
        <dbReference type="ARBA" id="ARBA00017823"/>
    </source>
</evidence>
<evidence type="ECO:0000313" key="9">
    <source>
        <dbReference type="Proteomes" id="UP000595254"/>
    </source>
</evidence>
<evidence type="ECO:0000256" key="6">
    <source>
        <dbReference type="ARBA" id="ARBA00023163"/>
    </source>
</evidence>
<accession>A0A974NJM4</accession>
<reference evidence="8 9" key="1">
    <citation type="submission" date="2021-01" db="EMBL/GenBank/DDBJ databases">
        <title>FDA dAtabase for Regulatory Grade micrObial Sequences (FDA-ARGOS): Supporting development and validation of Infectious Disease Dx tests.</title>
        <authorList>
            <person name="Nelson B."/>
            <person name="Plummer A."/>
            <person name="Tallon L."/>
            <person name="Sadzewicz L."/>
            <person name="Zhao X."/>
            <person name="Boylan J."/>
            <person name="Ott S."/>
            <person name="Bowen H."/>
            <person name="Vavikolanu K."/>
            <person name="Mehta A."/>
            <person name="Aluvathingal J."/>
            <person name="Nadendla S."/>
            <person name="Myers T."/>
            <person name="Yan Y."/>
            <person name="Sichtig H."/>
        </authorList>
    </citation>
    <scope>NUCLEOTIDE SEQUENCE [LARGE SCALE GENOMIC DNA]</scope>
    <source>
        <strain evidence="8 9">FDAARGOS_1161</strain>
    </source>
</reference>
<comment type="similarity">
    <text evidence="1">Belongs to the FlgM family.</text>
</comment>
<evidence type="ECO:0000256" key="5">
    <source>
        <dbReference type="ARBA" id="ARBA00023015"/>
    </source>
</evidence>